<feature type="transmembrane region" description="Helical" evidence="10">
    <location>
        <begin position="207"/>
        <end position="230"/>
    </location>
</feature>
<protein>
    <submittedName>
        <fullName evidence="11">Uncharacterized protein</fullName>
    </submittedName>
</protein>
<feature type="transmembrane region" description="Helical" evidence="10">
    <location>
        <begin position="159"/>
        <end position="181"/>
    </location>
</feature>
<comment type="caution">
    <text evidence="11">The sequence shown here is derived from an EMBL/GenBank/DDBJ whole genome shotgun (WGS) entry which is preliminary data.</text>
</comment>
<evidence type="ECO:0000256" key="8">
    <source>
        <dbReference type="RuleBase" id="RU000477"/>
    </source>
</evidence>
<dbReference type="EMBL" id="CATQJA010002708">
    <property type="protein sequence ID" value="CAJ0586304.1"/>
    <property type="molecule type" value="Genomic_DNA"/>
</dbReference>
<evidence type="ECO:0000256" key="5">
    <source>
        <dbReference type="ARBA" id="ARBA00022989"/>
    </source>
</evidence>
<feature type="transmembrane region" description="Helical" evidence="10">
    <location>
        <begin position="263"/>
        <end position="285"/>
    </location>
</feature>
<feature type="transmembrane region" description="Helical" evidence="10">
    <location>
        <begin position="297"/>
        <end position="319"/>
    </location>
</feature>
<dbReference type="InterPro" id="IPR022357">
    <property type="entry name" value="MIP_CS"/>
</dbReference>
<evidence type="ECO:0000256" key="9">
    <source>
        <dbReference type="SAM" id="MobiDB-lite"/>
    </source>
</evidence>
<keyword evidence="3 8" id="KW-0813">Transport</keyword>
<proteinExistence type="inferred from homology"/>
<organism evidence="11 12">
    <name type="scientific">Mesorhabditis spiculigera</name>
    <dbReference type="NCBI Taxonomy" id="96644"/>
    <lineage>
        <taxon>Eukaryota</taxon>
        <taxon>Metazoa</taxon>
        <taxon>Ecdysozoa</taxon>
        <taxon>Nematoda</taxon>
        <taxon>Chromadorea</taxon>
        <taxon>Rhabditida</taxon>
        <taxon>Rhabditina</taxon>
        <taxon>Rhabditomorpha</taxon>
        <taxon>Rhabditoidea</taxon>
        <taxon>Rhabditidae</taxon>
        <taxon>Mesorhabditinae</taxon>
        <taxon>Mesorhabditis</taxon>
    </lineage>
</organism>
<comment type="subcellular location">
    <subcellularLocation>
        <location evidence="1">Membrane</location>
        <topology evidence="1">Multi-pass membrane protein</topology>
    </subcellularLocation>
</comment>
<dbReference type="Gene3D" id="1.20.1080.10">
    <property type="entry name" value="Glycerol uptake facilitator protein"/>
    <property type="match status" value="1"/>
</dbReference>
<evidence type="ECO:0000256" key="7">
    <source>
        <dbReference type="ARBA" id="ARBA00045280"/>
    </source>
</evidence>
<feature type="transmembrane region" description="Helical" evidence="10">
    <location>
        <begin position="325"/>
        <end position="341"/>
    </location>
</feature>
<evidence type="ECO:0000256" key="4">
    <source>
        <dbReference type="ARBA" id="ARBA00022692"/>
    </source>
</evidence>
<evidence type="ECO:0000313" key="11">
    <source>
        <dbReference type="EMBL" id="CAJ0586304.1"/>
    </source>
</evidence>
<dbReference type="Pfam" id="PF00230">
    <property type="entry name" value="MIP"/>
    <property type="match status" value="1"/>
</dbReference>
<dbReference type="InterPro" id="IPR023271">
    <property type="entry name" value="Aquaporin-like"/>
</dbReference>
<keyword evidence="12" id="KW-1185">Reference proteome</keyword>
<feature type="compositionally biased region" description="Basic and acidic residues" evidence="9">
    <location>
        <begin position="405"/>
        <end position="414"/>
    </location>
</feature>
<dbReference type="GO" id="GO:0015250">
    <property type="term" value="F:water channel activity"/>
    <property type="evidence" value="ECO:0007669"/>
    <property type="project" value="TreeGrafter"/>
</dbReference>
<dbReference type="Proteomes" id="UP001177023">
    <property type="component" value="Unassembled WGS sequence"/>
</dbReference>
<evidence type="ECO:0000256" key="1">
    <source>
        <dbReference type="ARBA" id="ARBA00004141"/>
    </source>
</evidence>
<evidence type="ECO:0000313" key="12">
    <source>
        <dbReference type="Proteomes" id="UP001177023"/>
    </source>
</evidence>
<keyword evidence="5 10" id="KW-1133">Transmembrane helix</keyword>
<feature type="non-terminal residue" evidence="11">
    <location>
        <position position="1"/>
    </location>
</feature>
<accession>A0AA36DHK1</accession>
<feature type="region of interest" description="Disordered" evidence="9">
    <location>
        <begin position="44"/>
        <end position="77"/>
    </location>
</feature>
<feature type="compositionally biased region" description="Basic and acidic residues" evidence="9">
    <location>
        <begin position="8"/>
        <end position="25"/>
    </location>
</feature>
<keyword evidence="4 8" id="KW-0812">Transmembrane</keyword>
<evidence type="ECO:0000256" key="2">
    <source>
        <dbReference type="ARBA" id="ARBA00006175"/>
    </source>
</evidence>
<dbReference type="SUPFAM" id="SSF81338">
    <property type="entry name" value="Aquaporin-like"/>
    <property type="match status" value="1"/>
</dbReference>
<dbReference type="CDD" id="cd00333">
    <property type="entry name" value="MIP"/>
    <property type="match status" value="1"/>
</dbReference>
<feature type="transmembrane region" description="Helical" evidence="10">
    <location>
        <begin position="127"/>
        <end position="153"/>
    </location>
</feature>
<dbReference type="PANTHER" id="PTHR43829:SF27">
    <property type="entry name" value="AQUAPORIN-3"/>
    <property type="match status" value="1"/>
</dbReference>
<evidence type="ECO:0000256" key="6">
    <source>
        <dbReference type="ARBA" id="ARBA00023136"/>
    </source>
</evidence>
<dbReference type="AlphaFoldDB" id="A0AA36DHK1"/>
<evidence type="ECO:0000256" key="3">
    <source>
        <dbReference type="ARBA" id="ARBA00022448"/>
    </source>
</evidence>
<feature type="region of interest" description="Disordered" evidence="9">
    <location>
        <begin position="1"/>
        <end position="25"/>
    </location>
</feature>
<dbReference type="PRINTS" id="PR00783">
    <property type="entry name" value="MINTRINSICP"/>
</dbReference>
<feature type="region of interest" description="Disordered" evidence="9">
    <location>
        <begin position="405"/>
        <end position="433"/>
    </location>
</feature>
<comment type="function">
    <text evidence="7">Aquaglyceroporin that may modulate the water content and osmolytes during anhydrobiosis.</text>
</comment>
<dbReference type="InterPro" id="IPR000425">
    <property type="entry name" value="MIP"/>
</dbReference>
<dbReference type="GO" id="GO:0016323">
    <property type="term" value="C:basolateral plasma membrane"/>
    <property type="evidence" value="ECO:0007669"/>
    <property type="project" value="TreeGrafter"/>
</dbReference>
<dbReference type="NCBIfam" id="TIGR00861">
    <property type="entry name" value="MIP"/>
    <property type="match status" value="1"/>
</dbReference>
<name>A0AA36DHK1_9BILA</name>
<reference evidence="11" key="1">
    <citation type="submission" date="2023-06" db="EMBL/GenBank/DDBJ databases">
        <authorList>
            <person name="Delattre M."/>
        </authorList>
    </citation>
    <scope>NUCLEOTIDE SEQUENCE</scope>
    <source>
        <strain evidence="11">AF72</strain>
    </source>
</reference>
<dbReference type="PANTHER" id="PTHR43829">
    <property type="entry name" value="AQUAPORIN OR AQUAGLYCEROPORIN RELATED"/>
    <property type="match status" value="1"/>
</dbReference>
<comment type="similarity">
    <text evidence="2 8">Belongs to the MIP/aquaporin (TC 1.A.8) family.</text>
</comment>
<feature type="transmembrane region" description="Helical" evidence="10">
    <location>
        <begin position="348"/>
        <end position="367"/>
    </location>
</feature>
<sequence>MIMEEPSVESRRSSHLVLEHSPETKKRVDELATITLEATQTKAEVKAKVADVTSNSKPGSPRPDDEIPEPSSIPQSSKIVEPQLSLEILPSHKNSVREDPELLRNVDELRMSLIERLRLRVGIGNELYRATLAELFATGFLVFAGTCVNAQHVLSSGRYNAWIGVCVGWGLALAFAVQMAYRVSGAHLNPAVSFFQLTQGKISPLRFILFVIAQNVGAFFGAVLTFLVYYDKINSYDRGRRFVTGANRTANIFGTFPERHLSVLGGLFDQVVGTAVLCMLIACVVDRRNRIPPFMQPAFIGTILILIGMTLGMNAGYAINPARDFGPRLFTLIAGYGWGVFSYNRYKWFWIPWVGPMIGAVIGAWLYEFFIGFHIPDDPDTSYIHRIVDDRNPEGNLREIHLIETRPASERHDPPPPQQIAAQSQKPTSYRNL</sequence>
<evidence type="ECO:0000256" key="10">
    <source>
        <dbReference type="SAM" id="Phobius"/>
    </source>
</evidence>
<dbReference type="PROSITE" id="PS00221">
    <property type="entry name" value="MIP"/>
    <property type="match status" value="1"/>
</dbReference>
<dbReference type="GO" id="GO:0015254">
    <property type="term" value="F:glycerol channel activity"/>
    <property type="evidence" value="ECO:0007669"/>
    <property type="project" value="TreeGrafter"/>
</dbReference>
<keyword evidence="6 10" id="KW-0472">Membrane</keyword>
<gene>
    <name evidence="11" type="ORF">MSPICULIGERA_LOCUS24311</name>
</gene>
<dbReference type="InterPro" id="IPR050363">
    <property type="entry name" value="MIP/Aquaporin"/>
</dbReference>